<gene>
    <name evidence="2" type="ORF">ACJMK2_036247</name>
</gene>
<sequence length="53" mass="6033">FGIGATDNELMCKVIGILIHFSWLSVLFWMNVCCFHMYKSMMTLTQLNATKSG</sequence>
<keyword evidence="1" id="KW-0472">Membrane</keyword>
<comment type="caution">
    <text evidence="2">The sequence shown here is derived from an EMBL/GenBank/DDBJ whole genome shotgun (WGS) entry which is preliminary data.</text>
</comment>
<accession>A0ABD3WK62</accession>
<evidence type="ECO:0000313" key="2">
    <source>
        <dbReference type="EMBL" id="KAL3873088.1"/>
    </source>
</evidence>
<keyword evidence="1" id="KW-0812">Transmembrane</keyword>
<feature type="transmembrane region" description="Helical" evidence="1">
    <location>
        <begin position="14"/>
        <end position="38"/>
    </location>
</feature>
<feature type="non-terminal residue" evidence="2">
    <location>
        <position position="1"/>
    </location>
</feature>
<dbReference type="Gene3D" id="1.20.1070.10">
    <property type="entry name" value="Rhodopsin 7-helix transmembrane proteins"/>
    <property type="match status" value="1"/>
</dbReference>
<feature type="non-terminal residue" evidence="2">
    <location>
        <position position="53"/>
    </location>
</feature>
<proteinExistence type="predicted"/>
<name>A0ABD3WK62_SINWO</name>
<dbReference type="AlphaFoldDB" id="A0ABD3WK62"/>
<evidence type="ECO:0000256" key="1">
    <source>
        <dbReference type="SAM" id="Phobius"/>
    </source>
</evidence>
<keyword evidence="1" id="KW-1133">Transmembrane helix</keyword>
<dbReference type="EMBL" id="JBJQND010000006">
    <property type="protein sequence ID" value="KAL3873088.1"/>
    <property type="molecule type" value="Genomic_DNA"/>
</dbReference>
<protein>
    <submittedName>
        <fullName evidence="2">Uncharacterized protein</fullName>
    </submittedName>
</protein>
<keyword evidence="3" id="KW-1185">Reference proteome</keyword>
<reference evidence="2 3" key="1">
    <citation type="submission" date="2024-11" db="EMBL/GenBank/DDBJ databases">
        <title>Chromosome-level genome assembly of the freshwater bivalve Anodonta woodiana.</title>
        <authorList>
            <person name="Chen X."/>
        </authorList>
    </citation>
    <scope>NUCLEOTIDE SEQUENCE [LARGE SCALE GENOMIC DNA]</scope>
    <source>
        <strain evidence="2">MN2024</strain>
        <tissue evidence="2">Gills</tissue>
    </source>
</reference>
<evidence type="ECO:0000313" key="3">
    <source>
        <dbReference type="Proteomes" id="UP001634394"/>
    </source>
</evidence>
<organism evidence="2 3">
    <name type="scientific">Sinanodonta woodiana</name>
    <name type="common">Chinese pond mussel</name>
    <name type="synonym">Anodonta woodiana</name>
    <dbReference type="NCBI Taxonomy" id="1069815"/>
    <lineage>
        <taxon>Eukaryota</taxon>
        <taxon>Metazoa</taxon>
        <taxon>Spiralia</taxon>
        <taxon>Lophotrochozoa</taxon>
        <taxon>Mollusca</taxon>
        <taxon>Bivalvia</taxon>
        <taxon>Autobranchia</taxon>
        <taxon>Heteroconchia</taxon>
        <taxon>Palaeoheterodonta</taxon>
        <taxon>Unionida</taxon>
        <taxon>Unionoidea</taxon>
        <taxon>Unionidae</taxon>
        <taxon>Unioninae</taxon>
        <taxon>Sinanodonta</taxon>
    </lineage>
</organism>
<dbReference type="Proteomes" id="UP001634394">
    <property type="component" value="Unassembled WGS sequence"/>
</dbReference>